<dbReference type="InterPro" id="IPR012334">
    <property type="entry name" value="Pectin_lyas_fold"/>
</dbReference>
<dbReference type="NCBIfam" id="NF041518">
    <property type="entry name" value="choice_anch_Q"/>
    <property type="match status" value="1"/>
</dbReference>
<sequence>MKPPRSLRHFTRLLLLFASGFFTSAGFAADITLTAAMLNDYHLGGGIVDFADATIGYPPNDVPNNLAPGDTIYIEAHTRKFIRIKNLTQGTAANPITITNTGGQFILEAPSPTDATSKGIGLLGVQHVILKGTPDPGNYDYGIKIASTKNGATGIKIGHNGQTGEDFVGSFDVEVTGIEIGNTGFAGIQAKCEIAAADLPEEGYIMEDIHIHHNYIHDVHGEGLYIGWTSSGHHDMGNVTINDNLIVNAGWDGIQLTTCREGGLIYNNIILGYGVNSYTAEENNIPYYWQNSGIGVSGSTLDIHHNWVQAVSEYAGAAVSVSTYGDTTVTNNVLIGGDFSSDPAEDGIYISEGSTPPMGATITIANNTVIEPERDGIHITNTVSLPVAFTNNIVAHPITGGYAVDNTGTALTATTNLYTATVAAAGFVDASSDDYHLASGSAAIDTGTDTSAAGVTDDFDTLPRPEGAAYDIGAFEREADITLTIITPDAWGTASGSGFCSAATAFNEQPTWDAANLIPVGDAASPHAGTKTAYTNRHWYMDFGADYANVRIVAMWTRYRPSSPGSFSGFDGMWWDNDNDNVNDGTTATGMNFGTAQDMPSTSEQLWVQDADFSGAPITPPSRYLLVSTGSTPTDRGNEFAFVGYIVP</sequence>
<evidence type="ECO:0000313" key="4">
    <source>
        <dbReference type="Proteomes" id="UP001218638"/>
    </source>
</evidence>
<keyword evidence="4" id="KW-1185">Reference proteome</keyword>
<evidence type="ECO:0000259" key="2">
    <source>
        <dbReference type="Pfam" id="PF13229"/>
    </source>
</evidence>
<dbReference type="Proteomes" id="UP001218638">
    <property type="component" value="Chromosome"/>
</dbReference>
<gene>
    <name evidence="3" type="ORF">PXH66_17835</name>
</gene>
<feature type="signal peptide" evidence="1">
    <location>
        <begin position="1"/>
        <end position="28"/>
    </location>
</feature>
<dbReference type="Pfam" id="PF13229">
    <property type="entry name" value="Beta_helix"/>
    <property type="match status" value="1"/>
</dbReference>
<proteinExistence type="predicted"/>
<dbReference type="SUPFAM" id="SSF51126">
    <property type="entry name" value="Pectin lyase-like"/>
    <property type="match status" value="1"/>
</dbReference>
<feature type="domain" description="Right handed beta helix" evidence="2">
    <location>
        <begin position="211"/>
        <end position="392"/>
    </location>
</feature>
<dbReference type="Gene3D" id="2.160.20.10">
    <property type="entry name" value="Single-stranded right-handed beta-helix, Pectin lyase-like"/>
    <property type="match status" value="1"/>
</dbReference>
<dbReference type="InterPro" id="IPR059226">
    <property type="entry name" value="Choice_anch_Q_dom"/>
</dbReference>
<feature type="chain" id="PRO_5042037892" evidence="1">
    <location>
        <begin position="29"/>
        <end position="648"/>
    </location>
</feature>
<organism evidence="3 4">
    <name type="scientific">Synoicihabitans lomoniglobus</name>
    <dbReference type="NCBI Taxonomy" id="2909285"/>
    <lineage>
        <taxon>Bacteria</taxon>
        <taxon>Pseudomonadati</taxon>
        <taxon>Verrucomicrobiota</taxon>
        <taxon>Opitutia</taxon>
        <taxon>Opitutales</taxon>
        <taxon>Opitutaceae</taxon>
        <taxon>Synoicihabitans</taxon>
    </lineage>
</organism>
<dbReference type="EMBL" id="CP119075">
    <property type="protein sequence ID" value="WED64201.1"/>
    <property type="molecule type" value="Genomic_DNA"/>
</dbReference>
<protein>
    <submittedName>
        <fullName evidence="3">Right-handed parallel beta-helix repeat-containing protein</fullName>
    </submittedName>
</protein>
<dbReference type="RefSeq" id="WP_330931135.1">
    <property type="nucleotide sequence ID" value="NZ_CP119075.1"/>
</dbReference>
<dbReference type="KEGG" id="slom:PXH66_17835"/>
<dbReference type="AlphaFoldDB" id="A0AAE9ZTX1"/>
<evidence type="ECO:0000313" key="3">
    <source>
        <dbReference type="EMBL" id="WED64201.1"/>
    </source>
</evidence>
<reference evidence="3" key="1">
    <citation type="submission" date="2023-03" db="EMBL/GenBank/DDBJ databases">
        <title>Lomoglobus Profundus gen. nov., sp. nov., a novel member of the phylum Verrucomicrobia, isolated from deep-marine sediment of South China Sea.</title>
        <authorList>
            <person name="Ahmad T."/>
            <person name="Ishaq S.E."/>
            <person name="Wang F."/>
        </authorList>
    </citation>
    <scope>NUCLEOTIDE SEQUENCE</scope>
    <source>
        <strain evidence="3">LMO-M01</strain>
    </source>
</reference>
<name>A0AAE9ZTX1_9BACT</name>
<keyword evidence="1" id="KW-0732">Signal</keyword>
<evidence type="ECO:0000256" key="1">
    <source>
        <dbReference type="SAM" id="SignalP"/>
    </source>
</evidence>
<dbReference type="SMART" id="SM00710">
    <property type="entry name" value="PbH1"/>
    <property type="match status" value="7"/>
</dbReference>
<accession>A0AAE9ZTX1</accession>
<dbReference type="InterPro" id="IPR039448">
    <property type="entry name" value="Beta_helix"/>
</dbReference>
<dbReference type="InterPro" id="IPR011050">
    <property type="entry name" value="Pectin_lyase_fold/virulence"/>
</dbReference>
<dbReference type="InterPro" id="IPR006626">
    <property type="entry name" value="PbH1"/>
</dbReference>